<evidence type="ECO:0000256" key="10">
    <source>
        <dbReference type="ARBA" id="ARBA00023049"/>
    </source>
</evidence>
<keyword evidence="15" id="KW-1185">Reference proteome</keyword>
<feature type="transmembrane region" description="Helical" evidence="12">
    <location>
        <begin position="155"/>
        <end position="176"/>
    </location>
</feature>
<dbReference type="PANTHER" id="PTHR43221:SF1">
    <property type="entry name" value="PROTEASE HTPX"/>
    <property type="match status" value="1"/>
</dbReference>
<evidence type="ECO:0000256" key="7">
    <source>
        <dbReference type="ARBA" id="ARBA00022801"/>
    </source>
</evidence>
<dbReference type="EC" id="3.4.24.-" evidence="12"/>
<dbReference type="GO" id="GO:0006508">
    <property type="term" value="P:proteolysis"/>
    <property type="evidence" value="ECO:0007669"/>
    <property type="project" value="UniProtKB-KW"/>
</dbReference>
<dbReference type="EMBL" id="PVTM01000004">
    <property type="protein sequence ID" value="PRY72402.1"/>
    <property type="molecule type" value="Genomic_DNA"/>
</dbReference>
<keyword evidence="3 12" id="KW-1003">Cell membrane</keyword>
<feature type="binding site" evidence="12">
    <location>
        <position position="145"/>
    </location>
    <ligand>
        <name>Zn(2+)</name>
        <dbReference type="ChEBI" id="CHEBI:29105"/>
        <note>catalytic</note>
    </ligand>
</feature>
<sequence>MMRILLFLGTNLAVIVVASITLRLLGVEGYLRGQGMNFNALLIFCFIFGMAGSMVSLFISKWMAKRTTGTVIIETPSNATEQWLMDSVAELARDAGIKTPEVGIFPAQQSNAFATGWNKDDALVAVSAGLLNRMRPEEVRAVLAHEIGHVANGDMVTLALIQGVLNTFVMFFARVVAHLVDGFLKSRSDGEGGLGFMGYFAVVIVAEIVFGLIASAIVAWFSRFREYRADSAGAQLAGSGAMINALARLKAETELPDQMPDTLRAMAITRGQTRSLMEKLFASHPPLDDRIRALKEAAYRQ</sequence>
<dbReference type="Pfam" id="PF01435">
    <property type="entry name" value="Peptidase_M48"/>
    <property type="match status" value="1"/>
</dbReference>
<keyword evidence="7 12" id="KW-0378">Hydrolase</keyword>
<gene>
    <name evidence="12" type="primary">htpX</name>
    <name evidence="14" type="ORF">BCL64_104223</name>
</gene>
<dbReference type="InterPro" id="IPR050083">
    <property type="entry name" value="HtpX_protease"/>
</dbReference>
<dbReference type="GO" id="GO:0008270">
    <property type="term" value="F:zinc ion binding"/>
    <property type="evidence" value="ECO:0007669"/>
    <property type="project" value="UniProtKB-UniRule"/>
</dbReference>
<feature type="domain" description="Peptidase M48" evidence="13">
    <location>
        <begin position="79"/>
        <end position="297"/>
    </location>
</feature>
<dbReference type="GO" id="GO:0005886">
    <property type="term" value="C:plasma membrane"/>
    <property type="evidence" value="ECO:0007669"/>
    <property type="project" value="UniProtKB-SubCell"/>
</dbReference>
<evidence type="ECO:0000256" key="2">
    <source>
        <dbReference type="ARBA" id="ARBA00009779"/>
    </source>
</evidence>
<dbReference type="Proteomes" id="UP000239896">
    <property type="component" value="Unassembled WGS sequence"/>
</dbReference>
<evidence type="ECO:0000256" key="5">
    <source>
        <dbReference type="ARBA" id="ARBA00022692"/>
    </source>
</evidence>
<evidence type="ECO:0000256" key="9">
    <source>
        <dbReference type="ARBA" id="ARBA00022989"/>
    </source>
</evidence>
<dbReference type="HAMAP" id="MF_00188">
    <property type="entry name" value="Pept_M48_protease_HtpX"/>
    <property type="match status" value="1"/>
</dbReference>
<evidence type="ECO:0000256" key="8">
    <source>
        <dbReference type="ARBA" id="ARBA00022833"/>
    </source>
</evidence>
<keyword evidence="10 12" id="KW-0482">Metalloprotease</keyword>
<feature type="transmembrane region" description="Helical" evidence="12">
    <location>
        <begin position="196"/>
        <end position="221"/>
    </location>
</feature>
<keyword evidence="9 12" id="KW-1133">Transmembrane helix</keyword>
<feature type="active site" evidence="12">
    <location>
        <position position="146"/>
    </location>
</feature>
<evidence type="ECO:0000256" key="12">
    <source>
        <dbReference type="HAMAP-Rule" id="MF_00188"/>
    </source>
</evidence>
<evidence type="ECO:0000256" key="6">
    <source>
        <dbReference type="ARBA" id="ARBA00022723"/>
    </source>
</evidence>
<comment type="caution">
    <text evidence="14">The sequence shown here is derived from an EMBL/GenBank/DDBJ whole genome shotgun (WGS) entry which is preliminary data.</text>
</comment>
<keyword evidence="12 14" id="KW-0346">Stress response</keyword>
<evidence type="ECO:0000256" key="1">
    <source>
        <dbReference type="ARBA" id="ARBA00004651"/>
    </source>
</evidence>
<reference evidence="14 15" key="1">
    <citation type="submission" date="2018-03" db="EMBL/GenBank/DDBJ databases">
        <title>Comparative analysis of microorganisms from saline springs in Andes Mountain Range, Colombia.</title>
        <authorList>
            <person name="Rubin E."/>
        </authorList>
    </citation>
    <scope>NUCLEOTIDE SEQUENCE [LARGE SCALE GENOMIC DNA]</scope>
    <source>
        <strain evidence="14 15">USBA 854</strain>
    </source>
</reference>
<comment type="similarity">
    <text evidence="2 12">Belongs to the peptidase M48B family.</text>
</comment>
<feature type="transmembrane region" description="Helical" evidence="12">
    <location>
        <begin position="38"/>
        <end position="59"/>
    </location>
</feature>
<evidence type="ECO:0000313" key="14">
    <source>
        <dbReference type="EMBL" id="PRY72402.1"/>
    </source>
</evidence>
<dbReference type="GO" id="GO:0004222">
    <property type="term" value="F:metalloendopeptidase activity"/>
    <property type="evidence" value="ECO:0007669"/>
    <property type="project" value="UniProtKB-UniRule"/>
</dbReference>
<dbReference type="CDD" id="cd07335">
    <property type="entry name" value="M48B_HtpX_like"/>
    <property type="match status" value="1"/>
</dbReference>
<keyword evidence="8 12" id="KW-0862">Zinc</keyword>
<organism evidence="14 15">
    <name type="scientific">Halomonas ventosae</name>
    <dbReference type="NCBI Taxonomy" id="229007"/>
    <lineage>
        <taxon>Bacteria</taxon>
        <taxon>Pseudomonadati</taxon>
        <taxon>Pseudomonadota</taxon>
        <taxon>Gammaproteobacteria</taxon>
        <taxon>Oceanospirillales</taxon>
        <taxon>Halomonadaceae</taxon>
        <taxon>Halomonas</taxon>
    </lineage>
</organism>
<dbReference type="Gene3D" id="3.30.2010.10">
    <property type="entry name" value="Metalloproteases ('zincins'), catalytic domain"/>
    <property type="match status" value="1"/>
</dbReference>
<feature type="binding site" evidence="12">
    <location>
        <position position="149"/>
    </location>
    <ligand>
        <name>Zn(2+)</name>
        <dbReference type="ChEBI" id="CHEBI:29105"/>
        <note>catalytic</note>
    </ligand>
</feature>
<keyword evidence="11 12" id="KW-0472">Membrane</keyword>
<evidence type="ECO:0000256" key="3">
    <source>
        <dbReference type="ARBA" id="ARBA00022475"/>
    </source>
</evidence>
<dbReference type="NCBIfam" id="NF003965">
    <property type="entry name" value="PRK05457.1"/>
    <property type="match status" value="1"/>
</dbReference>
<evidence type="ECO:0000259" key="13">
    <source>
        <dbReference type="Pfam" id="PF01435"/>
    </source>
</evidence>
<feature type="binding site" evidence="12">
    <location>
        <position position="226"/>
    </location>
    <ligand>
        <name>Zn(2+)</name>
        <dbReference type="ChEBI" id="CHEBI:29105"/>
        <note>catalytic</note>
    </ligand>
</feature>
<evidence type="ECO:0000313" key="15">
    <source>
        <dbReference type="Proteomes" id="UP000239896"/>
    </source>
</evidence>
<protein>
    <recommendedName>
        <fullName evidence="12">Protease HtpX</fullName>
        <ecNumber evidence="12">3.4.24.-</ecNumber>
    </recommendedName>
    <alternativeName>
        <fullName evidence="12">Heat shock protein HtpX</fullName>
    </alternativeName>
</protein>
<dbReference type="AlphaFoldDB" id="A0A2T0VPQ7"/>
<keyword evidence="4 12" id="KW-0645">Protease</keyword>
<dbReference type="InterPro" id="IPR022919">
    <property type="entry name" value="Pept_M48_protease_HtpX"/>
</dbReference>
<comment type="subcellular location">
    <subcellularLocation>
        <location evidence="1 12">Cell membrane</location>
        <topology evidence="1 12">Multi-pass membrane protein</topology>
    </subcellularLocation>
</comment>
<dbReference type="RefSeq" id="WP_106230209.1">
    <property type="nucleotide sequence ID" value="NZ_PVTM01000004.1"/>
</dbReference>
<keyword evidence="5 12" id="KW-0812">Transmembrane</keyword>
<name>A0A2T0VPQ7_9GAMM</name>
<dbReference type="InterPro" id="IPR001915">
    <property type="entry name" value="Peptidase_M48"/>
</dbReference>
<accession>A0A2T0VPQ7</accession>
<comment type="cofactor">
    <cofactor evidence="12">
        <name>Zn(2+)</name>
        <dbReference type="ChEBI" id="CHEBI:29105"/>
    </cofactor>
    <text evidence="12">Binds 1 zinc ion per subunit.</text>
</comment>
<dbReference type="PANTHER" id="PTHR43221">
    <property type="entry name" value="PROTEASE HTPX"/>
    <property type="match status" value="1"/>
</dbReference>
<proteinExistence type="inferred from homology"/>
<evidence type="ECO:0000256" key="4">
    <source>
        <dbReference type="ARBA" id="ARBA00022670"/>
    </source>
</evidence>
<evidence type="ECO:0000256" key="11">
    <source>
        <dbReference type="ARBA" id="ARBA00023136"/>
    </source>
</evidence>
<keyword evidence="6 12" id="KW-0479">Metal-binding</keyword>